<dbReference type="Gene3D" id="2.130.10.10">
    <property type="entry name" value="YVTN repeat-like/Quinoprotein amine dehydrogenase"/>
    <property type="match status" value="1"/>
</dbReference>
<comment type="caution">
    <text evidence="2">The sequence shown here is derived from an EMBL/GenBank/DDBJ whole genome shotgun (WGS) entry which is preliminary data.</text>
</comment>
<keyword evidence="3" id="KW-1185">Reference proteome</keyword>
<organism evidence="2 3">
    <name type="scientific">Microbacterium alkaliflavum</name>
    <dbReference type="NCBI Taxonomy" id="3248839"/>
    <lineage>
        <taxon>Bacteria</taxon>
        <taxon>Bacillati</taxon>
        <taxon>Actinomycetota</taxon>
        <taxon>Actinomycetes</taxon>
        <taxon>Micrococcales</taxon>
        <taxon>Microbacteriaceae</taxon>
        <taxon>Microbacterium</taxon>
    </lineage>
</organism>
<accession>A0ABW7QF44</accession>
<reference evidence="2 3" key="1">
    <citation type="submission" date="2024-09" db="EMBL/GenBank/DDBJ databases">
        <authorList>
            <person name="Pan X."/>
        </authorList>
    </citation>
    <scope>NUCLEOTIDE SEQUENCE [LARGE SCALE GENOMIC DNA]</scope>
    <source>
        <strain evidence="2 3">B2969</strain>
    </source>
</reference>
<name>A0ABW7QF44_9MICO</name>
<evidence type="ECO:0000256" key="1">
    <source>
        <dbReference type="SAM" id="SignalP"/>
    </source>
</evidence>
<feature type="chain" id="PRO_5047345862" evidence="1">
    <location>
        <begin position="28"/>
        <end position="178"/>
    </location>
</feature>
<dbReference type="InterPro" id="IPR015943">
    <property type="entry name" value="WD40/YVTN_repeat-like_dom_sf"/>
</dbReference>
<dbReference type="PROSITE" id="PS51257">
    <property type="entry name" value="PROKAR_LIPOPROTEIN"/>
    <property type="match status" value="1"/>
</dbReference>
<evidence type="ECO:0000313" key="3">
    <source>
        <dbReference type="Proteomes" id="UP001610861"/>
    </source>
</evidence>
<evidence type="ECO:0000313" key="2">
    <source>
        <dbReference type="EMBL" id="MFH8253291.1"/>
    </source>
</evidence>
<feature type="signal peptide" evidence="1">
    <location>
        <begin position="1"/>
        <end position="27"/>
    </location>
</feature>
<protein>
    <submittedName>
        <fullName evidence="2">Uncharacterized protein</fullName>
    </submittedName>
</protein>
<dbReference type="RefSeq" id="WP_397558714.1">
    <property type="nucleotide sequence ID" value="NZ_JBIQWL010000022.1"/>
</dbReference>
<gene>
    <name evidence="2" type="ORF">ACH3VR_23190</name>
</gene>
<dbReference type="EMBL" id="JBIQWL010000022">
    <property type="protein sequence ID" value="MFH8253291.1"/>
    <property type="molecule type" value="Genomic_DNA"/>
</dbReference>
<proteinExistence type="predicted"/>
<dbReference type="Proteomes" id="UP001610861">
    <property type="component" value="Unassembled WGS sequence"/>
</dbReference>
<keyword evidence="1" id="KW-0732">Signal</keyword>
<sequence>MRFKWKPAALVFAVLACLASATPSALAAPPLNAQKATVLYTYDQALSKLGSSDAEASVKKYIGFVQDATYHPATANPAVDMPTDLSNANTFVNHEFDVKPSLFPALRGVNTSVLDHNRKNLWIGTDEGVTKIDLKSNKTTEYKTADKQLVDDDVLLLISDGGKGVFAITESGVARIYQ</sequence>